<dbReference type="EMBL" id="JBFTWV010000162">
    <property type="protein sequence ID" value="KAL2784901.1"/>
    <property type="molecule type" value="Genomic_DNA"/>
</dbReference>
<dbReference type="Pfam" id="PF07883">
    <property type="entry name" value="Cupin_2"/>
    <property type="match status" value="1"/>
</dbReference>
<sequence>MSSNSEKTLRPLSRFITTHDSSGKAIFSTTLSEQMPVSPIPDGADFSLAYTTSTYPAAISSDADINSYASYLQPGGSPGLVISSGTVCRIVDMQPNALSPMHRTVSLDYGVVLEGVVELVLDSGETRVLHRGDVAVQRGTNHAWRNVTPPVKGEDGVVREQWARMLYVLQPAEKLSVDGKELGEELDGMGVPSSK</sequence>
<evidence type="ECO:0000313" key="2">
    <source>
        <dbReference type="EMBL" id="KAL2784901.1"/>
    </source>
</evidence>
<protein>
    <recommendedName>
        <fullName evidence="1">Cupin type-2 domain-containing protein</fullName>
    </recommendedName>
</protein>
<dbReference type="PANTHER" id="PTHR36156:SF3">
    <property type="entry name" value="CUPIN 2 CONSERVED BARREL DOMAIN-CONTAINING PROTEIN"/>
    <property type="match status" value="1"/>
</dbReference>
<gene>
    <name evidence="2" type="ORF">BJX66DRAFT_74131</name>
</gene>
<evidence type="ECO:0000259" key="1">
    <source>
        <dbReference type="Pfam" id="PF07883"/>
    </source>
</evidence>
<feature type="domain" description="Cupin type-2" evidence="1">
    <location>
        <begin position="90"/>
        <end position="148"/>
    </location>
</feature>
<accession>A0ABR4FNS2</accession>
<name>A0ABR4FNS2_9EURO</name>
<dbReference type="PANTHER" id="PTHR36156">
    <property type="entry name" value="SLR2101 PROTEIN"/>
    <property type="match status" value="1"/>
</dbReference>
<dbReference type="InterPro" id="IPR047142">
    <property type="entry name" value="OryJ/VirC-like"/>
</dbReference>
<organism evidence="2 3">
    <name type="scientific">Aspergillus keveii</name>
    <dbReference type="NCBI Taxonomy" id="714993"/>
    <lineage>
        <taxon>Eukaryota</taxon>
        <taxon>Fungi</taxon>
        <taxon>Dikarya</taxon>
        <taxon>Ascomycota</taxon>
        <taxon>Pezizomycotina</taxon>
        <taxon>Eurotiomycetes</taxon>
        <taxon>Eurotiomycetidae</taxon>
        <taxon>Eurotiales</taxon>
        <taxon>Aspergillaceae</taxon>
        <taxon>Aspergillus</taxon>
        <taxon>Aspergillus subgen. Nidulantes</taxon>
    </lineage>
</organism>
<comment type="caution">
    <text evidence="2">The sequence shown here is derived from an EMBL/GenBank/DDBJ whole genome shotgun (WGS) entry which is preliminary data.</text>
</comment>
<reference evidence="2 3" key="1">
    <citation type="submission" date="2024-07" db="EMBL/GenBank/DDBJ databases">
        <title>Section-level genome sequencing and comparative genomics of Aspergillus sections Usti and Cavernicolus.</title>
        <authorList>
            <consortium name="Lawrence Berkeley National Laboratory"/>
            <person name="Nybo J.L."/>
            <person name="Vesth T.C."/>
            <person name="Theobald S."/>
            <person name="Frisvad J.C."/>
            <person name="Larsen T.O."/>
            <person name="Kjaerboelling I."/>
            <person name="Rothschild-Mancinelli K."/>
            <person name="Lyhne E.K."/>
            <person name="Kogle M.E."/>
            <person name="Barry K."/>
            <person name="Clum A."/>
            <person name="Na H."/>
            <person name="Ledsgaard L."/>
            <person name="Lin J."/>
            <person name="Lipzen A."/>
            <person name="Kuo A."/>
            <person name="Riley R."/>
            <person name="Mondo S."/>
            <person name="Labutti K."/>
            <person name="Haridas S."/>
            <person name="Pangalinan J."/>
            <person name="Salamov A.A."/>
            <person name="Simmons B.A."/>
            <person name="Magnuson J.K."/>
            <person name="Chen J."/>
            <person name="Drula E."/>
            <person name="Henrissat B."/>
            <person name="Wiebenga A."/>
            <person name="Lubbers R.J."/>
            <person name="Gomes A.C."/>
            <person name="Makela M.R."/>
            <person name="Stajich J."/>
            <person name="Grigoriev I.V."/>
            <person name="Mortensen U.H."/>
            <person name="De Vries R.P."/>
            <person name="Baker S.E."/>
            <person name="Andersen M.R."/>
        </authorList>
    </citation>
    <scope>NUCLEOTIDE SEQUENCE [LARGE SCALE GENOMIC DNA]</scope>
    <source>
        <strain evidence="2 3">CBS 209.92</strain>
    </source>
</reference>
<keyword evidence="3" id="KW-1185">Reference proteome</keyword>
<dbReference type="CDD" id="cd02231">
    <property type="entry name" value="cupin_BLL6423-like"/>
    <property type="match status" value="1"/>
</dbReference>
<dbReference type="InterPro" id="IPR011051">
    <property type="entry name" value="RmlC_Cupin_sf"/>
</dbReference>
<evidence type="ECO:0000313" key="3">
    <source>
        <dbReference type="Proteomes" id="UP001610563"/>
    </source>
</evidence>
<dbReference type="Proteomes" id="UP001610563">
    <property type="component" value="Unassembled WGS sequence"/>
</dbReference>
<dbReference type="Gene3D" id="2.60.120.10">
    <property type="entry name" value="Jelly Rolls"/>
    <property type="match status" value="1"/>
</dbReference>
<dbReference type="InterPro" id="IPR014710">
    <property type="entry name" value="RmlC-like_jellyroll"/>
</dbReference>
<dbReference type="InterPro" id="IPR013096">
    <property type="entry name" value="Cupin_2"/>
</dbReference>
<dbReference type="SUPFAM" id="SSF51182">
    <property type="entry name" value="RmlC-like cupins"/>
    <property type="match status" value="1"/>
</dbReference>
<proteinExistence type="predicted"/>